<feature type="transmembrane region" description="Helical" evidence="2">
    <location>
        <begin position="57"/>
        <end position="75"/>
    </location>
</feature>
<feature type="region of interest" description="Disordered" evidence="1">
    <location>
        <begin position="1"/>
        <end position="39"/>
    </location>
</feature>
<keyword evidence="2" id="KW-1133">Transmembrane helix</keyword>
<accession>A0ABT5V6V6</accession>
<organism evidence="3 4">
    <name type="scientific">Actinotignum sanguinis</name>
    <dbReference type="NCBI Taxonomy" id="1445614"/>
    <lineage>
        <taxon>Bacteria</taxon>
        <taxon>Bacillati</taxon>
        <taxon>Actinomycetota</taxon>
        <taxon>Actinomycetes</taxon>
        <taxon>Actinomycetales</taxon>
        <taxon>Actinomycetaceae</taxon>
        <taxon>Actinotignum</taxon>
    </lineage>
</organism>
<evidence type="ECO:0000256" key="2">
    <source>
        <dbReference type="SAM" id="Phobius"/>
    </source>
</evidence>
<dbReference type="RefSeq" id="WP_016441840.1">
    <property type="nucleotide sequence ID" value="NZ_CAMXYX010000001.1"/>
</dbReference>
<proteinExistence type="predicted"/>
<dbReference type="EMBL" id="JARBHI010000003">
    <property type="protein sequence ID" value="MDE1655891.1"/>
    <property type="molecule type" value="Genomic_DNA"/>
</dbReference>
<sequence length="76" mass="8779">MRKRQFGRRHDDQQRGSATGEDPTIESEEELSGGYDFGGYQPGQSYYPRRRLFWQRATIIGIAFVISMVALVAYFL</sequence>
<evidence type="ECO:0000256" key="1">
    <source>
        <dbReference type="SAM" id="MobiDB-lite"/>
    </source>
</evidence>
<evidence type="ECO:0000313" key="3">
    <source>
        <dbReference type="EMBL" id="MDE1655891.1"/>
    </source>
</evidence>
<reference evidence="3 4" key="1">
    <citation type="submission" date="2023-02" db="EMBL/GenBank/DDBJ databases">
        <title>Defining the Infant Male Urobiome and Moving Towards Mechanisms in Urobiome Research.</title>
        <authorList>
            <person name="Reasoner S."/>
            <person name="Flores V."/>
            <person name="Van Horn G."/>
            <person name="Morales G."/>
            <person name="Peard L."/>
            <person name="Abelson B."/>
            <person name="Manuel C."/>
            <person name="Lee J."/>
            <person name="Baker B."/>
            <person name="Williams T."/>
            <person name="Schmitz J."/>
            <person name="Clayton D."/>
            <person name="Hadjifrangiskou M."/>
        </authorList>
    </citation>
    <scope>NUCLEOTIDE SEQUENCE [LARGE SCALE GENOMIC DNA]</scope>
    <source>
        <strain evidence="3 4">AS1053</strain>
    </source>
</reference>
<gene>
    <name evidence="3" type="ORF">PWJ81_02245</name>
</gene>
<dbReference type="Proteomes" id="UP001219297">
    <property type="component" value="Unassembled WGS sequence"/>
</dbReference>
<name>A0ABT5V6V6_9ACTO</name>
<protein>
    <submittedName>
        <fullName evidence="3">Uncharacterized protein</fullName>
    </submittedName>
</protein>
<keyword evidence="4" id="KW-1185">Reference proteome</keyword>
<evidence type="ECO:0000313" key="4">
    <source>
        <dbReference type="Proteomes" id="UP001219297"/>
    </source>
</evidence>
<comment type="caution">
    <text evidence="3">The sequence shown here is derived from an EMBL/GenBank/DDBJ whole genome shotgun (WGS) entry which is preliminary data.</text>
</comment>
<keyword evidence="2" id="KW-0472">Membrane</keyword>
<keyword evidence="2" id="KW-0812">Transmembrane</keyword>